<dbReference type="Proteomes" id="UP001652741">
    <property type="component" value="Chromosome ssa13"/>
</dbReference>
<proteinExistence type="predicted"/>
<dbReference type="GO" id="GO:0006516">
    <property type="term" value="P:glycoprotein catabolic process"/>
    <property type="evidence" value="ECO:0007669"/>
    <property type="project" value="TreeGrafter"/>
</dbReference>
<dbReference type="PANTHER" id="PTHR12125:SF12">
    <property type="entry name" value="F-BOX ONLY PROTEIN 6"/>
    <property type="match status" value="1"/>
</dbReference>
<dbReference type="Gene3D" id="1.20.1280.50">
    <property type="match status" value="1"/>
</dbReference>
<dbReference type="PROSITE" id="PS50181">
    <property type="entry name" value="FBOX"/>
    <property type="match status" value="1"/>
</dbReference>
<name>A0A1S3LMS5_SALSA</name>
<keyword evidence="4" id="KW-1185">Reference proteome</keyword>
<dbReference type="Gene3D" id="2.60.120.260">
    <property type="entry name" value="Galactose-binding domain-like"/>
    <property type="match status" value="1"/>
</dbReference>
<reference evidence="5" key="1">
    <citation type="submission" date="2025-08" db="UniProtKB">
        <authorList>
            <consortium name="RefSeq"/>
        </authorList>
    </citation>
    <scope>IDENTIFICATION</scope>
</reference>
<dbReference type="FunFam" id="1.20.1280.50:FF:000002">
    <property type="entry name" value="F-box only protein 44"/>
    <property type="match status" value="1"/>
</dbReference>
<dbReference type="SUPFAM" id="SSF81383">
    <property type="entry name" value="F-box domain"/>
    <property type="match status" value="1"/>
</dbReference>
<accession>A0A1S3LMS5</accession>
<dbReference type="InterPro" id="IPR036047">
    <property type="entry name" value="F-box-like_dom_sf"/>
</dbReference>
<dbReference type="OrthoDB" id="1107553at2759"/>
<dbReference type="Pfam" id="PF04300">
    <property type="entry name" value="FBA"/>
    <property type="match status" value="1"/>
</dbReference>
<dbReference type="PROSITE" id="PS51114">
    <property type="entry name" value="FBA"/>
    <property type="match status" value="1"/>
</dbReference>
<dbReference type="SMART" id="SM00256">
    <property type="entry name" value="FBOX"/>
    <property type="match status" value="1"/>
</dbReference>
<dbReference type="SUPFAM" id="SSF49785">
    <property type="entry name" value="Galactose-binding domain-like"/>
    <property type="match status" value="1"/>
</dbReference>
<keyword evidence="1" id="KW-0833">Ubl conjugation pathway</keyword>
<evidence type="ECO:0000313" key="4">
    <source>
        <dbReference type="Proteomes" id="UP001652741"/>
    </source>
</evidence>
<dbReference type="GO" id="GO:0005737">
    <property type="term" value="C:cytoplasm"/>
    <property type="evidence" value="ECO:0007669"/>
    <property type="project" value="UniProtKB-ARBA"/>
</dbReference>
<dbReference type="InterPro" id="IPR007397">
    <property type="entry name" value="F-box-assoc_dom"/>
</dbReference>
<dbReference type="GO" id="GO:0019005">
    <property type="term" value="C:SCF ubiquitin ligase complex"/>
    <property type="evidence" value="ECO:0007669"/>
    <property type="project" value="TreeGrafter"/>
</dbReference>
<dbReference type="Pfam" id="PF12937">
    <property type="entry name" value="F-box-like"/>
    <property type="match status" value="1"/>
</dbReference>
<evidence type="ECO:0000259" key="2">
    <source>
        <dbReference type="PROSITE" id="PS50181"/>
    </source>
</evidence>
<organism evidence="4 5">
    <name type="scientific">Salmo salar</name>
    <name type="common">Atlantic salmon</name>
    <dbReference type="NCBI Taxonomy" id="8030"/>
    <lineage>
        <taxon>Eukaryota</taxon>
        <taxon>Metazoa</taxon>
        <taxon>Chordata</taxon>
        <taxon>Craniata</taxon>
        <taxon>Vertebrata</taxon>
        <taxon>Euteleostomi</taxon>
        <taxon>Actinopterygii</taxon>
        <taxon>Neopterygii</taxon>
        <taxon>Teleostei</taxon>
        <taxon>Protacanthopterygii</taxon>
        <taxon>Salmoniformes</taxon>
        <taxon>Salmonidae</taxon>
        <taxon>Salmoninae</taxon>
        <taxon>Salmo</taxon>
    </lineage>
</organism>
<dbReference type="GeneID" id="106567261"/>
<feature type="domain" description="FBA" evidence="3">
    <location>
        <begin position="152"/>
        <end position="326"/>
    </location>
</feature>
<evidence type="ECO:0000259" key="3">
    <source>
        <dbReference type="PROSITE" id="PS51114"/>
    </source>
</evidence>
<dbReference type="GO" id="GO:0031146">
    <property type="term" value="P:SCF-dependent proteasomal ubiquitin-dependent protein catabolic process"/>
    <property type="evidence" value="ECO:0007669"/>
    <property type="project" value="TreeGrafter"/>
</dbReference>
<evidence type="ECO:0000313" key="5">
    <source>
        <dbReference type="RefSeq" id="XP_013991829.1"/>
    </source>
</evidence>
<dbReference type="GO" id="GO:0036503">
    <property type="term" value="P:ERAD pathway"/>
    <property type="evidence" value="ECO:0007669"/>
    <property type="project" value="TreeGrafter"/>
</dbReference>
<protein>
    <submittedName>
        <fullName evidence="5">F-box only protein 6 isoform X1</fullName>
    </submittedName>
</protein>
<dbReference type="GO" id="GO:0061630">
    <property type="term" value="F:ubiquitin protein ligase activity"/>
    <property type="evidence" value="ECO:0007669"/>
    <property type="project" value="TreeGrafter"/>
</dbReference>
<dbReference type="InterPro" id="IPR001810">
    <property type="entry name" value="F-box_dom"/>
</dbReference>
<dbReference type="SMART" id="SM01198">
    <property type="entry name" value="FBA"/>
    <property type="match status" value="1"/>
</dbReference>
<dbReference type="RefSeq" id="XP_013991829.1">
    <property type="nucleotide sequence ID" value="XM_014136354.2"/>
</dbReference>
<feature type="domain" description="F-box" evidence="2">
    <location>
        <begin position="84"/>
        <end position="131"/>
    </location>
</feature>
<dbReference type="InterPro" id="IPR008979">
    <property type="entry name" value="Galactose-bd-like_sf"/>
</dbReference>
<dbReference type="AlphaFoldDB" id="A0A1S3LMS5"/>
<dbReference type="KEGG" id="sasa:106567261"/>
<sequence>MQPTVFIFLCDNASVFHYVTEKITGDCLKCPTVFNIIFPFSHPSEEEAKREGSLGQKSVFSPGSVISFLSLGQRVSNLVNKNFTGKLPTIPLEVLEEILLNVHPHQVVRVCRLVCHEWKEVVDSDSLWRERCRREGYQTCDATKLPEDWRLFYFLCKKRRNLIKNPGAEDKFNGWQIMKNGGDQWNIEPGDLNNTAIKYFVTSYATCMKFQLIDLEAEGYRPSFMDDFQPAIVISDWYSPRRDCGSEYEICVELLNQKKKPIRKFSPDTVIFQQWNDQKWNQMTHVFNNYGPGVRYIRFIHGGKDTQFWAGWYGIRVTNSSVEICPSVDRELSGCSQPPNRLHVNVVPT</sequence>
<dbReference type="InterPro" id="IPR039752">
    <property type="entry name" value="F-box_only"/>
</dbReference>
<dbReference type="FunFam" id="2.60.120.260:FF:000012">
    <property type="entry name" value="F-box only protein 2"/>
    <property type="match status" value="1"/>
</dbReference>
<gene>
    <name evidence="5" type="primary">LOC106567261</name>
</gene>
<dbReference type="PANTHER" id="PTHR12125">
    <property type="entry name" value="F-BOX ONLY PROTEIN 6-LIKE PROTEIN"/>
    <property type="match status" value="1"/>
</dbReference>
<evidence type="ECO:0000256" key="1">
    <source>
        <dbReference type="ARBA" id="ARBA00022786"/>
    </source>
</evidence>